<evidence type="ECO:0000256" key="5">
    <source>
        <dbReference type="ARBA" id="ARBA00022679"/>
    </source>
</evidence>
<comment type="caution">
    <text evidence="17">The sequence shown here is derived from an EMBL/GenBank/DDBJ whole genome shotgun (WGS) entry which is preliminary data.</text>
</comment>
<evidence type="ECO:0000259" key="14">
    <source>
        <dbReference type="PROSITE" id="PS50109"/>
    </source>
</evidence>
<evidence type="ECO:0000259" key="16">
    <source>
        <dbReference type="PROSITE" id="PS50113"/>
    </source>
</evidence>
<keyword evidence="10" id="KW-1133">Transmembrane helix</keyword>
<dbReference type="NCBIfam" id="TIGR00229">
    <property type="entry name" value="sensory_box"/>
    <property type="match status" value="1"/>
</dbReference>
<proteinExistence type="predicted"/>
<dbReference type="SUPFAM" id="SSF55874">
    <property type="entry name" value="ATPase domain of HSP90 chaperone/DNA topoisomerase II/histidine kinase"/>
    <property type="match status" value="1"/>
</dbReference>
<dbReference type="CDD" id="cd00130">
    <property type="entry name" value="PAS"/>
    <property type="match status" value="1"/>
</dbReference>
<keyword evidence="6" id="KW-0812">Transmembrane</keyword>
<dbReference type="Gene3D" id="3.30.450.20">
    <property type="entry name" value="PAS domain"/>
    <property type="match status" value="1"/>
</dbReference>
<dbReference type="Pfam" id="PF00512">
    <property type="entry name" value="HisKA"/>
    <property type="match status" value="1"/>
</dbReference>
<dbReference type="RefSeq" id="WP_302036654.1">
    <property type="nucleotide sequence ID" value="NZ_JAUKPO010000002.1"/>
</dbReference>
<dbReference type="InterPro" id="IPR005467">
    <property type="entry name" value="His_kinase_dom"/>
</dbReference>
<evidence type="ECO:0000256" key="11">
    <source>
        <dbReference type="ARBA" id="ARBA00023012"/>
    </source>
</evidence>
<comment type="catalytic activity">
    <reaction evidence="1">
        <text>ATP + protein L-histidine = ADP + protein N-phospho-L-histidine.</text>
        <dbReference type="EC" id="2.7.13.3"/>
    </reaction>
</comment>
<evidence type="ECO:0000256" key="10">
    <source>
        <dbReference type="ARBA" id="ARBA00022989"/>
    </source>
</evidence>
<evidence type="ECO:0000256" key="7">
    <source>
        <dbReference type="ARBA" id="ARBA00022741"/>
    </source>
</evidence>
<feature type="domain" description="PAC" evidence="16">
    <location>
        <begin position="74"/>
        <end position="126"/>
    </location>
</feature>
<evidence type="ECO:0000256" key="13">
    <source>
        <dbReference type="SAM" id="Coils"/>
    </source>
</evidence>
<dbReference type="Gene3D" id="1.10.287.130">
    <property type="match status" value="1"/>
</dbReference>
<dbReference type="EMBL" id="JAUKPO010000002">
    <property type="protein sequence ID" value="MDO1445856.1"/>
    <property type="molecule type" value="Genomic_DNA"/>
</dbReference>
<keyword evidence="18" id="KW-1185">Reference proteome</keyword>
<evidence type="ECO:0000313" key="18">
    <source>
        <dbReference type="Proteomes" id="UP001168528"/>
    </source>
</evidence>
<dbReference type="PRINTS" id="PR00344">
    <property type="entry name" value="BCTRLSENSOR"/>
</dbReference>
<gene>
    <name evidence="17" type="ORF">Q0590_06315</name>
</gene>
<dbReference type="SUPFAM" id="SSF47384">
    <property type="entry name" value="Homodimeric domain of signal transducing histidine kinase"/>
    <property type="match status" value="1"/>
</dbReference>
<dbReference type="PANTHER" id="PTHR42878">
    <property type="entry name" value="TWO-COMPONENT HISTIDINE KINASE"/>
    <property type="match status" value="1"/>
</dbReference>
<dbReference type="Gene3D" id="3.30.565.10">
    <property type="entry name" value="Histidine kinase-like ATPase, C-terminal domain"/>
    <property type="match status" value="1"/>
</dbReference>
<evidence type="ECO:0000256" key="3">
    <source>
        <dbReference type="ARBA" id="ARBA00012438"/>
    </source>
</evidence>
<keyword evidence="7" id="KW-0547">Nucleotide-binding</keyword>
<keyword evidence="5" id="KW-0808">Transferase</keyword>
<comment type="subcellular location">
    <subcellularLocation>
        <location evidence="2">Membrane</location>
        <topology evidence="2">Multi-pass membrane protein</topology>
    </subcellularLocation>
</comment>
<keyword evidence="11" id="KW-0902">Two-component regulatory system</keyword>
<keyword evidence="12" id="KW-0472">Membrane</keyword>
<evidence type="ECO:0000256" key="9">
    <source>
        <dbReference type="ARBA" id="ARBA00022840"/>
    </source>
</evidence>
<evidence type="ECO:0000313" key="17">
    <source>
        <dbReference type="EMBL" id="MDO1445856.1"/>
    </source>
</evidence>
<evidence type="ECO:0000256" key="8">
    <source>
        <dbReference type="ARBA" id="ARBA00022777"/>
    </source>
</evidence>
<keyword evidence="9 17" id="KW-0067">ATP-binding</keyword>
<dbReference type="PROSITE" id="PS50112">
    <property type="entry name" value="PAS"/>
    <property type="match status" value="1"/>
</dbReference>
<dbReference type="InterPro" id="IPR036890">
    <property type="entry name" value="HATPase_C_sf"/>
</dbReference>
<dbReference type="InterPro" id="IPR000014">
    <property type="entry name" value="PAS"/>
</dbReference>
<evidence type="ECO:0000256" key="12">
    <source>
        <dbReference type="ARBA" id="ARBA00023136"/>
    </source>
</evidence>
<dbReference type="InterPro" id="IPR004358">
    <property type="entry name" value="Sig_transdc_His_kin-like_C"/>
</dbReference>
<dbReference type="PROSITE" id="PS50109">
    <property type="entry name" value="HIS_KIN"/>
    <property type="match status" value="1"/>
</dbReference>
<feature type="domain" description="PAS" evidence="15">
    <location>
        <begin position="1"/>
        <end position="70"/>
    </location>
</feature>
<keyword evidence="4" id="KW-0597">Phosphoprotein</keyword>
<evidence type="ECO:0000256" key="2">
    <source>
        <dbReference type="ARBA" id="ARBA00004141"/>
    </source>
</evidence>
<dbReference type="SMART" id="SM00387">
    <property type="entry name" value="HATPase_c"/>
    <property type="match status" value="1"/>
</dbReference>
<dbReference type="SMART" id="SM00091">
    <property type="entry name" value="PAS"/>
    <property type="match status" value="1"/>
</dbReference>
<dbReference type="SUPFAM" id="SSF55785">
    <property type="entry name" value="PYP-like sensor domain (PAS domain)"/>
    <property type="match status" value="1"/>
</dbReference>
<name>A0ABT8R2I7_9BACT</name>
<sequence length="402" mass="46439">MKHTIKLFENSPAGVAFISLDGKFKEVNTALCRMLNYTKAELLQLSVNDITHPEDVGRELELMKELTPQSAFQYITEKRYLKKDGSLLPVQLHASIVMDAELHESFILGVITDLTHHKTIEERYHLLIRQLEDNNRDLVVQEEELRATNEELTANQEDLLETNARLEKTSSELSERNFELDQFVYKVSHDLRSPLVTILGLVNLAKLEEDLPIIKNYIDLIENRVSKLDAFLKSMLNYLKINRSEISFEKINFEEIIQEVLTDLEFMTDFKRIKKQWVLHGECDFYSDPLRIRVIFQNIISNAIKYQNLYEPSSYLYIIIRLDEKQAQITFTDNGIGMSKEHLKNIFQIFYRASSKSDGSGLGMYIVKQAVEKLKGTISIESPSNKGMSTKVVLPNLTPQAR</sequence>
<dbReference type="InterPro" id="IPR003594">
    <property type="entry name" value="HATPase_dom"/>
</dbReference>
<dbReference type="EC" id="2.7.13.3" evidence="3"/>
<dbReference type="Pfam" id="PF13426">
    <property type="entry name" value="PAS_9"/>
    <property type="match status" value="1"/>
</dbReference>
<dbReference type="InterPro" id="IPR003661">
    <property type="entry name" value="HisK_dim/P_dom"/>
</dbReference>
<reference evidence="17" key="1">
    <citation type="submission" date="2023-07" db="EMBL/GenBank/DDBJ databases">
        <title>The genome sequence of Rhodocytophaga aerolata KACC 12507.</title>
        <authorList>
            <person name="Zhang X."/>
        </authorList>
    </citation>
    <scope>NUCLEOTIDE SEQUENCE</scope>
    <source>
        <strain evidence="17">KACC 12507</strain>
    </source>
</reference>
<dbReference type="PANTHER" id="PTHR42878:SF7">
    <property type="entry name" value="SENSOR HISTIDINE KINASE GLRK"/>
    <property type="match status" value="1"/>
</dbReference>
<accession>A0ABT8R2I7</accession>
<dbReference type="InterPro" id="IPR000700">
    <property type="entry name" value="PAS-assoc_C"/>
</dbReference>
<feature type="domain" description="Histidine kinase" evidence="14">
    <location>
        <begin position="186"/>
        <end position="398"/>
    </location>
</feature>
<dbReference type="PROSITE" id="PS50113">
    <property type="entry name" value="PAC"/>
    <property type="match status" value="1"/>
</dbReference>
<evidence type="ECO:0000259" key="15">
    <source>
        <dbReference type="PROSITE" id="PS50112"/>
    </source>
</evidence>
<organism evidence="17 18">
    <name type="scientific">Rhodocytophaga aerolata</name>
    <dbReference type="NCBI Taxonomy" id="455078"/>
    <lineage>
        <taxon>Bacteria</taxon>
        <taxon>Pseudomonadati</taxon>
        <taxon>Bacteroidota</taxon>
        <taxon>Cytophagia</taxon>
        <taxon>Cytophagales</taxon>
        <taxon>Rhodocytophagaceae</taxon>
        <taxon>Rhodocytophaga</taxon>
    </lineage>
</organism>
<dbReference type="SMART" id="SM00086">
    <property type="entry name" value="PAC"/>
    <property type="match status" value="1"/>
</dbReference>
<keyword evidence="13" id="KW-0175">Coiled coil</keyword>
<dbReference type="InterPro" id="IPR036097">
    <property type="entry name" value="HisK_dim/P_sf"/>
</dbReference>
<protein>
    <recommendedName>
        <fullName evidence="3">histidine kinase</fullName>
        <ecNumber evidence="3">2.7.13.3</ecNumber>
    </recommendedName>
</protein>
<evidence type="ECO:0000256" key="6">
    <source>
        <dbReference type="ARBA" id="ARBA00022692"/>
    </source>
</evidence>
<feature type="coiled-coil region" evidence="13">
    <location>
        <begin position="128"/>
        <end position="176"/>
    </location>
</feature>
<dbReference type="CDD" id="cd00075">
    <property type="entry name" value="HATPase"/>
    <property type="match status" value="1"/>
</dbReference>
<dbReference type="InterPro" id="IPR035965">
    <property type="entry name" value="PAS-like_dom_sf"/>
</dbReference>
<dbReference type="Proteomes" id="UP001168528">
    <property type="component" value="Unassembled WGS sequence"/>
</dbReference>
<dbReference type="InterPro" id="IPR001610">
    <property type="entry name" value="PAC"/>
</dbReference>
<dbReference type="InterPro" id="IPR050351">
    <property type="entry name" value="BphY/WalK/GraS-like"/>
</dbReference>
<evidence type="ECO:0000256" key="1">
    <source>
        <dbReference type="ARBA" id="ARBA00000085"/>
    </source>
</evidence>
<dbReference type="CDD" id="cd00082">
    <property type="entry name" value="HisKA"/>
    <property type="match status" value="1"/>
</dbReference>
<dbReference type="Pfam" id="PF02518">
    <property type="entry name" value="HATPase_c"/>
    <property type="match status" value="1"/>
</dbReference>
<dbReference type="SMART" id="SM00388">
    <property type="entry name" value="HisKA"/>
    <property type="match status" value="1"/>
</dbReference>
<evidence type="ECO:0000256" key="4">
    <source>
        <dbReference type="ARBA" id="ARBA00022553"/>
    </source>
</evidence>
<dbReference type="GO" id="GO:0005524">
    <property type="term" value="F:ATP binding"/>
    <property type="evidence" value="ECO:0007669"/>
    <property type="project" value="UniProtKB-KW"/>
</dbReference>
<keyword evidence="8" id="KW-0418">Kinase</keyword>